<name>A0ABS1WBY4_9GAMM</name>
<comment type="caution">
    <text evidence="2">The sequence shown here is derived from an EMBL/GenBank/DDBJ whole genome shotgun (WGS) entry which is preliminary data.</text>
</comment>
<organism evidence="2 3">
    <name type="scientific">Legionella bononiensis</name>
    <dbReference type="NCBI Taxonomy" id="2793102"/>
    <lineage>
        <taxon>Bacteria</taxon>
        <taxon>Pseudomonadati</taxon>
        <taxon>Pseudomonadota</taxon>
        <taxon>Gammaproteobacteria</taxon>
        <taxon>Legionellales</taxon>
        <taxon>Legionellaceae</taxon>
        <taxon>Legionella</taxon>
    </lineage>
</organism>
<proteinExistence type="predicted"/>
<dbReference type="RefSeq" id="WP_203112124.1">
    <property type="nucleotide sequence ID" value="NZ_JADOBG010000022.1"/>
</dbReference>
<sequence>MKKSIAQLLLYITFSVLITPTWAEARDAEPTSVSLPYPSMTGPLVANSNPYDIEIEPLGTIDITGTISGLGLWQNNPVMGNPSTLLDIDNGQLFIQKIKGLLQFYVQAGG</sequence>
<evidence type="ECO:0000313" key="3">
    <source>
        <dbReference type="Proteomes" id="UP000809910"/>
    </source>
</evidence>
<evidence type="ECO:0000256" key="1">
    <source>
        <dbReference type="SAM" id="SignalP"/>
    </source>
</evidence>
<dbReference type="Proteomes" id="UP000809910">
    <property type="component" value="Unassembled WGS sequence"/>
</dbReference>
<feature type="chain" id="PRO_5047093147" evidence="1">
    <location>
        <begin position="26"/>
        <end position="110"/>
    </location>
</feature>
<gene>
    <name evidence="2" type="ORF">I5282_09815</name>
</gene>
<keyword evidence="3" id="KW-1185">Reference proteome</keyword>
<keyword evidence="1" id="KW-0732">Signal</keyword>
<accession>A0ABS1WBY4</accession>
<evidence type="ECO:0000313" key="2">
    <source>
        <dbReference type="EMBL" id="MBL7526866.1"/>
    </source>
</evidence>
<reference evidence="2 3" key="1">
    <citation type="submission" date="2020-12" db="EMBL/GenBank/DDBJ databases">
        <title>WGS of Legionella: environmental sample.</title>
        <authorList>
            <person name="Cristino S."/>
            <person name="Girolamini L."/>
            <person name="Salaris S."/>
            <person name="Pascale M.R."/>
            <person name="Mazzotta M."/>
            <person name="Orsini M."/>
            <person name="Grottola A."/>
        </authorList>
    </citation>
    <scope>NUCLEOTIDE SEQUENCE [LARGE SCALE GENOMIC DNA]</scope>
    <source>
        <strain evidence="2 3">30cs62</strain>
    </source>
</reference>
<feature type="signal peptide" evidence="1">
    <location>
        <begin position="1"/>
        <end position="25"/>
    </location>
</feature>
<protein>
    <submittedName>
        <fullName evidence="2">Uncharacterized protein</fullName>
    </submittedName>
</protein>
<dbReference type="EMBL" id="JADWVN010000018">
    <property type="protein sequence ID" value="MBL7526866.1"/>
    <property type="molecule type" value="Genomic_DNA"/>
</dbReference>